<dbReference type="EMBL" id="CP054840">
    <property type="protein sequence ID" value="QKV54378.1"/>
    <property type="molecule type" value="Genomic_DNA"/>
</dbReference>
<dbReference type="NCBIfam" id="TIGR02568">
    <property type="entry name" value="LcrE"/>
    <property type="match status" value="1"/>
</dbReference>
<dbReference type="RefSeq" id="WP_175505178.1">
    <property type="nucleotide sequence ID" value="NZ_CP054840.1"/>
</dbReference>
<dbReference type="Pfam" id="PF07201">
    <property type="entry name" value="HrpJ"/>
    <property type="match status" value="1"/>
</dbReference>
<dbReference type="InterPro" id="IPR013401">
    <property type="entry name" value="T3SS_LcrE"/>
</dbReference>
<evidence type="ECO:0000259" key="3">
    <source>
        <dbReference type="Pfam" id="PF09059"/>
    </source>
</evidence>
<dbReference type="KEGG" id="aant:HUK68_16490"/>
<feature type="domain" description="Type III secretion system effector delivery regulator TyeA" evidence="3">
    <location>
        <begin position="289"/>
        <end position="366"/>
    </location>
</feature>
<gene>
    <name evidence="4" type="primary">sctW</name>
    <name evidence="4" type="ORF">HUK68_16490</name>
</gene>
<dbReference type="Pfam" id="PF09059">
    <property type="entry name" value="TyeA"/>
    <property type="match status" value="1"/>
</dbReference>
<organism evidence="4 5">
    <name type="scientific">Comamonas antarctica</name>
    <dbReference type="NCBI Taxonomy" id="2743470"/>
    <lineage>
        <taxon>Bacteria</taxon>
        <taxon>Pseudomonadati</taxon>
        <taxon>Pseudomonadota</taxon>
        <taxon>Betaproteobacteria</taxon>
        <taxon>Burkholderiales</taxon>
        <taxon>Comamonadaceae</taxon>
        <taxon>Comamonas</taxon>
    </lineage>
</organism>
<dbReference type="InterPro" id="IPR013351">
    <property type="entry name" value="T3SS_TyeA-rel"/>
</dbReference>
<protein>
    <submittedName>
        <fullName evidence="4">Type III secretion system gatekeeper subunit SctW</fullName>
    </submittedName>
</protein>
<name>A0A6N1X683_9BURK</name>
<proteinExistence type="predicted"/>
<dbReference type="SUPFAM" id="SSF140591">
    <property type="entry name" value="Type III secretion system domain"/>
    <property type="match status" value="2"/>
</dbReference>
<evidence type="ECO:0000313" key="5">
    <source>
        <dbReference type="Proteomes" id="UP000509579"/>
    </source>
</evidence>
<dbReference type="GO" id="GO:0050709">
    <property type="term" value="P:negative regulation of protein secretion"/>
    <property type="evidence" value="ECO:0007669"/>
    <property type="project" value="InterPro"/>
</dbReference>
<reference evidence="4 5" key="1">
    <citation type="submission" date="2020-06" db="EMBL/GenBank/DDBJ databases">
        <title>Acidovorax antarctica sp. nov., isolated from Corinth ice sheet soil, Antarctic Fields Peninsula.</title>
        <authorList>
            <person name="Xu Q."/>
            <person name="Peng F."/>
        </authorList>
    </citation>
    <scope>NUCLEOTIDE SEQUENCE [LARGE SCALE GENOMIC DNA]</scope>
    <source>
        <strain evidence="4 5">16-35-5</strain>
    </source>
</reference>
<dbReference type="InterPro" id="IPR038347">
    <property type="entry name" value="TyeA_sf"/>
</dbReference>
<accession>A0A6N1X683</accession>
<dbReference type="InterPro" id="IPR010812">
    <property type="entry name" value="HrpJ-like"/>
</dbReference>
<evidence type="ECO:0000313" key="4">
    <source>
        <dbReference type="EMBL" id="QKV54378.1"/>
    </source>
</evidence>
<evidence type="ECO:0000259" key="2">
    <source>
        <dbReference type="Pfam" id="PF07201"/>
    </source>
</evidence>
<dbReference type="Gene3D" id="1.20.1280.80">
    <property type="match status" value="1"/>
</dbReference>
<dbReference type="InterPro" id="IPR015144">
    <property type="entry name" value="T3SS_TyeA"/>
</dbReference>
<evidence type="ECO:0000256" key="1">
    <source>
        <dbReference type="SAM" id="MobiDB-lite"/>
    </source>
</evidence>
<dbReference type="GO" id="GO:0030254">
    <property type="term" value="P:protein secretion by the type III secretion system"/>
    <property type="evidence" value="ECO:0007669"/>
    <property type="project" value="InterPro"/>
</dbReference>
<keyword evidence="5" id="KW-1185">Reference proteome</keyword>
<dbReference type="NCBIfam" id="TIGR02511">
    <property type="entry name" value="type_III_tyeA"/>
    <property type="match status" value="1"/>
</dbReference>
<feature type="compositionally biased region" description="Polar residues" evidence="1">
    <location>
        <begin position="1"/>
        <end position="25"/>
    </location>
</feature>
<dbReference type="GO" id="GO:0019867">
    <property type="term" value="C:outer membrane"/>
    <property type="evidence" value="ECO:0007669"/>
    <property type="project" value="InterPro"/>
</dbReference>
<dbReference type="GO" id="GO:0009986">
    <property type="term" value="C:cell surface"/>
    <property type="evidence" value="ECO:0007669"/>
    <property type="project" value="InterPro"/>
</dbReference>
<dbReference type="Proteomes" id="UP000509579">
    <property type="component" value="Chromosome"/>
</dbReference>
<dbReference type="Gene3D" id="1.10.150.630">
    <property type="match status" value="1"/>
</dbReference>
<dbReference type="AlphaFoldDB" id="A0A6N1X683"/>
<sequence length="367" mass="39689">MTRVESFNTSSFDGTGLQSRAGGNSQAAVGQFAGQQVQVDEVDSMLSDAAEEISMHHAEKAESKHSSERKKEAVRSLEIMGAEAIMAYMDAAQASEDPEQLVHLAKRMLSGMGDPAQHAREAFSGPTEQFMALQYALQQGEREGVAGDILEALRESLQDLEMSHGPAIRADINTVGTARQAGSQRIDIAHFQAAYRDVVLGESTLAATLKMALERFGDKDFGAGLQRLTQALGQDLSSARPSCEPARLQSLVQDLFHLNVTVTVLDGCKELQAQLAQKHGVSSMSPLVLMRGLVDVSAEKWVSAQRFTSLSTTCGAGTPAPQIHFLTRVKALLREMPVQVFIDADQRQAVFAAAQEALDQAIDLEEY</sequence>
<feature type="region of interest" description="Disordered" evidence="1">
    <location>
        <begin position="1"/>
        <end position="29"/>
    </location>
</feature>
<feature type="domain" description="Hypersensitivity response secretion-like HrpJ" evidence="2">
    <location>
        <begin position="63"/>
        <end position="216"/>
    </location>
</feature>